<dbReference type="Pfam" id="PF12796">
    <property type="entry name" value="Ank_2"/>
    <property type="match status" value="1"/>
</dbReference>
<name>A0A8W8MIA5_MAGGI</name>
<dbReference type="Proteomes" id="UP000005408">
    <property type="component" value="Unassembled WGS sequence"/>
</dbReference>
<proteinExistence type="predicted"/>
<protein>
    <recommendedName>
        <fullName evidence="4">Ankyrin repeat domain-containing protein 40</fullName>
    </recommendedName>
</protein>
<evidence type="ECO:0000313" key="3">
    <source>
        <dbReference type="Proteomes" id="UP000005408"/>
    </source>
</evidence>
<dbReference type="EnsemblMetazoa" id="G3336.1">
    <property type="protein sequence ID" value="G3336.1:cds"/>
    <property type="gene ID" value="G3336"/>
</dbReference>
<dbReference type="SUPFAM" id="SSF48403">
    <property type="entry name" value="Ankyrin repeat"/>
    <property type="match status" value="1"/>
</dbReference>
<dbReference type="InterPro" id="IPR036770">
    <property type="entry name" value="Ankyrin_rpt-contain_sf"/>
</dbReference>
<dbReference type="InterPro" id="IPR039195">
    <property type="entry name" value="ANKRD40"/>
</dbReference>
<reference evidence="2" key="1">
    <citation type="submission" date="2022-08" db="UniProtKB">
        <authorList>
            <consortium name="EnsemblMetazoa"/>
        </authorList>
    </citation>
    <scope>IDENTIFICATION</scope>
    <source>
        <strain evidence="2">05x7-T-G4-1.051#20</strain>
    </source>
</reference>
<organism evidence="2 3">
    <name type="scientific">Magallana gigas</name>
    <name type="common">Pacific oyster</name>
    <name type="synonym">Crassostrea gigas</name>
    <dbReference type="NCBI Taxonomy" id="29159"/>
    <lineage>
        <taxon>Eukaryota</taxon>
        <taxon>Metazoa</taxon>
        <taxon>Spiralia</taxon>
        <taxon>Lophotrochozoa</taxon>
        <taxon>Mollusca</taxon>
        <taxon>Bivalvia</taxon>
        <taxon>Autobranchia</taxon>
        <taxon>Pteriomorphia</taxon>
        <taxon>Ostreida</taxon>
        <taxon>Ostreoidea</taxon>
        <taxon>Ostreidae</taxon>
        <taxon>Magallana</taxon>
    </lineage>
</organism>
<keyword evidence="1" id="KW-0040">ANK repeat</keyword>
<dbReference type="Gene3D" id="1.25.40.20">
    <property type="entry name" value="Ankyrin repeat-containing domain"/>
    <property type="match status" value="1"/>
</dbReference>
<dbReference type="OMA" id="CSNQQIL"/>
<dbReference type="PANTHER" id="PTHR24192">
    <property type="entry name" value="ANKYRIN REPEAT DOMAIN 40"/>
    <property type="match status" value="1"/>
</dbReference>
<accession>A0A8W8MIA5</accession>
<dbReference type="EnsemblMetazoa" id="G3336.3">
    <property type="protein sequence ID" value="G3336.3:cds"/>
    <property type="gene ID" value="G3336"/>
</dbReference>
<dbReference type="GeneID" id="105335631"/>
<evidence type="ECO:0008006" key="4">
    <source>
        <dbReference type="Google" id="ProtNLM"/>
    </source>
</evidence>
<evidence type="ECO:0000256" key="1">
    <source>
        <dbReference type="PROSITE-ProRule" id="PRU00023"/>
    </source>
</evidence>
<dbReference type="OrthoDB" id="194358at2759"/>
<feature type="repeat" description="ANK" evidence="1">
    <location>
        <begin position="39"/>
        <end position="71"/>
    </location>
</feature>
<dbReference type="PROSITE" id="PS50088">
    <property type="entry name" value="ANK_REPEAT"/>
    <property type="match status" value="1"/>
</dbReference>
<dbReference type="PROSITE" id="PS50297">
    <property type="entry name" value="ANK_REP_REGION"/>
    <property type="match status" value="1"/>
</dbReference>
<dbReference type="AlphaFoldDB" id="A0A8W8MIA5"/>
<keyword evidence="3" id="KW-1185">Reference proteome</keyword>
<dbReference type="PANTHER" id="PTHR24192:SF3">
    <property type="entry name" value="ANKYRIN REPEAT DOMAIN 40"/>
    <property type="match status" value="1"/>
</dbReference>
<dbReference type="KEGG" id="crg:105335631"/>
<sequence>MDEDNEERLREAACIGDIESIKTLIESSAVNVNSQNKVNGWTSLHWAAKRNHSSVVSYLLLHGADKCIKTNTGETASQLTSYTDIKNMLGGANTETKQTELPIKPNYLANPTFPYTQPVVQKSMESSREPPTSYQEHQCSSNEELVIKVRVANSEERDFIEVEIDKECLSFEKLLTVCCQELGLQKGQVFKVRKLPNTIIRKDKDVRRLVDFQEVEIVLKNNSETSRQGQYGMSMAQLNKILY</sequence>
<evidence type="ECO:0000313" key="2">
    <source>
        <dbReference type="EnsemblMetazoa" id="G3336.3:cds"/>
    </source>
</evidence>
<dbReference type="InterPro" id="IPR002110">
    <property type="entry name" value="Ankyrin_rpt"/>
</dbReference>
<dbReference type="SMART" id="SM00248">
    <property type="entry name" value="ANK"/>
    <property type="match status" value="2"/>
</dbReference>